<proteinExistence type="predicted"/>
<protein>
    <submittedName>
        <fullName evidence="2">tRNA-dependent cyclodipeptide synthase</fullName>
    </submittedName>
</protein>
<dbReference type="Gene3D" id="3.40.50.11710">
    <property type="entry name" value="Cyclodipeptide synthase"/>
    <property type="match status" value="1"/>
</dbReference>
<dbReference type="EMBL" id="KU877344">
    <property type="protein sequence ID" value="ANB50207.1"/>
    <property type="molecule type" value="Genomic_DNA"/>
</dbReference>
<dbReference type="InterPro" id="IPR038622">
    <property type="entry name" value="CDPS_sf"/>
</dbReference>
<sequence>MQENIKQHALIGISNNNSYYSIKNMEKIFSYARKNFQNFNIIVMDDVSIFNLMALGYNENKALKKTKRNDKCLQNNILKTLEIIGYDIDESKNKILRYSEISKNTKYMEIYEKILTLYKNNEKFCNDCRTLTKNMLSSKLNNINVDNTNLAIKYLLAELPLCLNSSYILDLDNVIMINKELSDNWKKIYYEYGLLSNKQKILVKSFED</sequence>
<dbReference type="KEGG" id="vg:80512569"/>
<dbReference type="Proteomes" id="UP000241365">
    <property type="component" value="Segment"/>
</dbReference>
<dbReference type="RefSeq" id="YP_010775958.1">
    <property type="nucleotide sequence ID" value="NC_075034.1"/>
</dbReference>
<dbReference type="Pfam" id="PF16715">
    <property type="entry name" value="CDPS"/>
    <property type="match status" value="1"/>
</dbReference>
<name>A0A167R1P4_9VIRU</name>
<accession>A0A167R1P4</accession>
<organism evidence="2 3">
    <name type="scientific">Powai lake megavirus</name>
    <dbReference type="NCBI Taxonomy" id="1842663"/>
    <lineage>
        <taxon>Viruses</taxon>
        <taxon>Varidnaviria</taxon>
        <taxon>Bamfordvirae</taxon>
        <taxon>Nucleocytoviricota</taxon>
        <taxon>Megaviricetes</taxon>
        <taxon>Imitervirales</taxon>
        <taxon>Mimiviridae</taxon>
        <taxon>Megamimivirinae</taxon>
        <taxon>Megavirus</taxon>
        <taxon>Megavirus powaiense</taxon>
    </lineage>
</organism>
<dbReference type="SMR" id="A0A167R1P4"/>
<dbReference type="NCBIfam" id="TIGR04539">
    <property type="entry name" value="tRNA_cyclodipep"/>
    <property type="match status" value="1"/>
</dbReference>
<dbReference type="GeneID" id="80512569"/>
<dbReference type="GO" id="GO:0016755">
    <property type="term" value="F:aminoacyltransferase activity"/>
    <property type="evidence" value="ECO:0007669"/>
    <property type="project" value="InterPro"/>
</dbReference>
<keyword evidence="3" id="KW-1185">Reference proteome</keyword>
<keyword evidence="1" id="KW-0808">Transferase</keyword>
<evidence type="ECO:0000313" key="2">
    <source>
        <dbReference type="EMBL" id="ANB50207.1"/>
    </source>
</evidence>
<evidence type="ECO:0000313" key="3">
    <source>
        <dbReference type="Proteomes" id="UP000241365"/>
    </source>
</evidence>
<evidence type="ECO:0000256" key="1">
    <source>
        <dbReference type="ARBA" id="ARBA00022679"/>
    </source>
</evidence>
<reference evidence="2 3" key="1">
    <citation type="journal article" date="2016" name="Genome Announc.">
        <title>Complete Genome Sequence of a New Megavirus Family Member Isolated from an Inland Water Lake for the First Time in India.</title>
        <authorList>
            <person name="Chatterjee A."/>
            <person name="Ali F."/>
            <person name="Bange D."/>
            <person name="Kondabagil K."/>
        </authorList>
    </citation>
    <scope>NUCLEOTIDE SEQUENCE [LARGE SCALE GENOMIC DNA]</scope>
    <source>
        <strain evidence="2">1</strain>
    </source>
</reference>
<dbReference type="InterPro" id="IPR030903">
    <property type="entry name" value="CDPS"/>
</dbReference>